<feature type="domain" description="Pep3/Vps18 RING C-terminal" evidence="9">
    <location>
        <begin position="870"/>
        <end position="924"/>
    </location>
</feature>
<evidence type="ECO:0000256" key="3">
    <source>
        <dbReference type="ARBA" id="ARBA00022771"/>
    </source>
</evidence>
<sequence>MAVDVDTNSFFVDSSNGFATTGLAYNDVNSKLSPIFSLEKVQLQFSVNNILSLVVANNILCMALKTGRIIRIDLEHPQDIDDIDMPKKSSEIGQIQKTFLDPTGSHLLISTSMGENYCLNYQSTKAKQLSRLKGLHITSVAWNPARPTRTTGEILLGTADGFIYETLIEPSDEYFKREDRYVRKVWKNGTGDAITGLNVVSSKDKPVKKVLASTKSGKAYFWQGKTSTSTTSDGIPIYPKFFEREEPVVEEFDPALDSVISIAPKPSKAPINYSPSFGWLTGIGVLHGVVPASDNASVAKDKLFKEADLFLATDLDSGADSLRSLILTDYHMLLLAGTTVYGINRLNNKVVFKDTIKLEPQESIIGLCSDIHNSTYWAYTTENIYEIVVNDEDREIWKTYLENKNYEEALRLAKDTYSKDAACIAYGDHLLEEKNYKKAAQILGASSKAFESVGLAFMDANQYDALQIYLTTKLKNLNKTAHLQRTMLVSWIVELYMEKLNALDDSTAAIEEPEPSKEEPNGTVQQTLQKKRSKTVFDESKAVVQSFQDFVIANNADLEKSIVYEIISAHSRREELLFYASAINDRHFVLNYWVRLERWSEALSVLQVENDEKLFYKYSTVLLVNFPKATVDTWMRNTELEPAKFIPAILSYMQGYRPTGVESNQAIRYLKFCVNHLKSTDPIIHNTLIALYASNTALDEAPLVSFLEKHSSNPYYDTDFALRLCTKYNRVQASVHIYSSMDLYDEAVSLALSNNNVDLAFIVADRPVEDPVLRKSLWLQIAKHIIVKQQDGYKSSSDLLSRCELLKIEDLLPLFPDFTVIDDFKNEIISSMEVYSTNISQLNKEMDESVEMADNIRGEINKFEKRYALVEPGENCFLCGFPVATKKFYVFPCLHTFHCDCLLEVVLKSSNYKAINKIREIRKAGSTPAKEGVAAAATPTTLTGGSSGGGVMGNSTASSEAKTVLSKEQVTAEIDKVLLASCVLCGEARVDSIDTPLVQPSDRALMSEWAL</sequence>
<feature type="domain" description="Pep3/Vps18 beta-propeller" evidence="8">
    <location>
        <begin position="34"/>
        <end position="389"/>
    </location>
</feature>
<reference evidence="10" key="1">
    <citation type="submission" date="2014-03" db="EMBL/GenBank/DDBJ databases">
        <authorList>
            <person name="Casaregola S."/>
        </authorList>
    </citation>
    <scope>NUCLEOTIDE SEQUENCE [LARGE SCALE GENOMIC DNA]</scope>
    <source>
        <strain evidence="10">CLIB 918</strain>
    </source>
</reference>
<dbReference type="Pfam" id="PF00637">
    <property type="entry name" value="Clathrin"/>
    <property type="match status" value="1"/>
</dbReference>
<evidence type="ECO:0000313" key="10">
    <source>
        <dbReference type="EMBL" id="CDO57211.1"/>
    </source>
</evidence>
<dbReference type="InterPro" id="IPR000547">
    <property type="entry name" value="Clathrin_H-chain/VPS_repeat"/>
</dbReference>
<dbReference type="GO" id="GO:0006886">
    <property type="term" value="P:intracellular protein transport"/>
    <property type="evidence" value="ECO:0007669"/>
    <property type="project" value="UniProtKB-UniRule"/>
</dbReference>
<dbReference type="InterPro" id="IPR007810">
    <property type="entry name" value="Pep3/Vps18_beta-prop"/>
</dbReference>
<comment type="similarity">
    <text evidence="1">Belongs to the VPS18 family.</text>
</comment>
<evidence type="ECO:0000256" key="5">
    <source>
        <dbReference type="ARBA" id="ARBA00023136"/>
    </source>
</evidence>
<dbReference type="PANTHER" id="PTHR23323">
    <property type="entry name" value="VACUOLAR PROTEIN SORTING-ASSOCIATED PROTEIN"/>
    <property type="match status" value="1"/>
</dbReference>
<accession>A0A0J9XIP0</accession>
<dbReference type="PROSITE" id="PS50236">
    <property type="entry name" value="CHCR"/>
    <property type="match status" value="1"/>
</dbReference>
<evidence type="ECO:0000256" key="6">
    <source>
        <dbReference type="ARBA" id="ARBA00029433"/>
    </source>
</evidence>
<feature type="repeat" description="CHCR" evidence="7">
    <location>
        <begin position="637"/>
        <end position="794"/>
    </location>
</feature>
<proteinExistence type="inferred from homology"/>
<dbReference type="GO" id="GO:0030674">
    <property type="term" value="F:protein-macromolecule adaptor activity"/>
    <property type="evidence" value="ECO:0007669"/>
    <property type="project" value="TreeGrafter"/>
</dbReference>
<keyword evidence="11" id="KW-1185">Reference proteome</keyword>
<evidence type="ECO:0000313" key="11">
    <source>
        <dbReference type="Proteomes" id="UP000242525"/>
    </source>
</evidence>
<name>A0A0J9XIP0_GEOCN</name>
<dbReference type="Proteomes" id="UP000242525">
    <property type="component" value="Unassembled WGS sequence"/>
</dbReference>
<keyword evidence="4" id="KW-0862">Zinc</keyword>
<dbReference type="AlphaFoldDB" id="A0A0J9XIP0"/>
<dbReference type="GO" id="GO:0007032">
    <property type="term" value="P:endosome organization"/>
    <property type="evidence" value="ECO:0007669"/>
    <property type="project" value="TreeGrafter"/>
</dbReference>
<keyword evidence="5" id="KW-0472">Membrane</keyword>
<dbReference type="CDD" id="cd16462">
    <property type="entry name" value="RING-H2_Pep3p-like"/>
    <property type="match status" value="1"/>
</dbReference>
<evidence type="ECO:0000256" key="7">
    <source>
        <dbReference type="PROSITE-ProRule" id="PRU01006"/>
    </source>
</evidence>
<dbReference type="GO" id="GO:0048284">
    <property type="term" value="P:organelle fusion"/>
    <property type="evidence" value="ECO:0007669"/>
    <property type="project" value="TreeGrafter"/>
</dbReference>
<comment type="caution">
    <text evidence="10">The sequence shown here is derived from an EMBL/GenBank/DDBJ whole genome shotgun (WGS) entry which is preliminary data.</text>
</comment>
<organism evidence="10 11">
    <name type="scientific">Geotrichum candidum</name>
    <name type="common">Oospora lactis</name>
    <name type="synonym">Dipodascus geotrichum</name>
    <dbReference type="NCBI Taxonomy" id="1173061"/>
    <lineage>
        <taxon>Eukaryota</taxon>
        <taxon>Fungi</taxon>
        <taxon>Dikarya</taxon>
        <taxon>Ascomycota</taxon>
        <taxon>Saccharomycotina</taxon>
        <taxon>Dipodascomycetes</taxon>
        <taxon>Dipodascales</taxon>
        <taxon>Dipodascaceae</taxon>
        <taxon>Geotrichum</taxon>
    </lineage>
</organism>
<dbReference type="OrthoDB" id="1845386at2759"/>
<gene>
    <name evidence="10" type="ORF">BN980_GECA19s01605g</name>
</gene>
<dbReference type="GO" id="GO:0005768">
    <property type="term" value="C:endosome"/>
    <property type="evidence" value="ECO:0007669"/>
    <property type="project" value="TreeGrafter"/>
</dbReference>
<dbReference type="InterPro" id="IPR058919">
    <property type="entry name" value="Pep3/Vps18_RING_C"/>
</dbReference>
<dbReference type="Pfam" id="PF05131">
    <property type="entry name" value="Pep3_Vps18"/>
    <property type="match status" value="1"/>
</dbReference>
<dbReference type="GO" id="GO:0007033">
    <property type="term" value="P:vacuole organization"/>
    <property type="evidence" value="ECO:0007669"/>
    <property type="project" value="TreeGrafter"/>
</dbReference>
<dbReference type="SUPFAM" id="SSF57850">
    <property type="entry name" value="RING/U-box"/>
    <property type="match status" value="1"/>
</dbReference>
<evidence type="ECO:0000256" key="1">
    <source>
        <dbReference type="ARBA" id="ARBA00010454"/>
    </source>
</evidence>
<dbReference type="GO" id="GO:0008270">
    <property type="term" value="F:zinc ion binding"/>
    <property type="evidence" value="ECO:0007669"/>
    <property type="project" value="UniProtKB-KW"/>
</dbReference>
<evidence type="ECO:0000256" key="4">
    <source>
        <dbReference type="ARBA" id="ARBA00022833"/>
    </source>
</evidence>
<keyword evidence="3" id="KW-0863">Zinc-finger</keyword>
<dbReference type="EMBL" id="CCBN010000019">
    <property type="protein sequence ID" value="CDO57211.1"/>
    <property type="molecule type" value="Genomic_DNA"/>
</dbReference>
<dbReference type="SUPFAM" id="SSF50998">
    <property type="entry name" value="Quinoprotein alcohol dehydrogenase-like"/>
    <property type="match status" value="1"/>
</dbReference>
<dbReference type="PANTHER" id="PTHR23323:SF26">
    <property type="entry name" value="VACUOLAR PROTEIN SORTING-ASSOCIATED PROTEIN 18 HOMOLOG"/>
    <property type="match status" value="1"/>
</dbReference>
<dbReference type="STRING" id="1173061.A0A0J9XIP0"/>
<dbReference type="GO" id="GO:0006904">
    <property type="term" value="P:vesicle docking involved in exocytosis"/>
    <property type="evidence" value="ECO:0007669"/>
    <property type="project" value="TreeGrafter"/>
</dbReference>
<dbReference type="InterPro" id="IPR055358">
    <property type="entry name" value="CHCR"/>
</dbReference>
<protein>
    <submittedName>
        <fullName evidence="10">Similar to Saccharomyces cerevisiae YLR148W PEP3 Component of CORVET tethering complex</fullName>
    </submittedName>
</protein>
<evidence type="ECO:0000259" key="9">
    <source>
        <dbReference type="Pfam" id="PF26148"/>
    </source>
</evidence>
<dbReference type="GO" id="GO:0098588">
    <property type="term" value="C:bounding membrane of organelle"/>
    <property type="evidence" value="ECO:0007669"/>
    <property type="project" value="UniProtKB-ARBA"/>
</dbReference>
<comment type="subcellular location">
    <subcellularLocation>
        <location evidence="6">Endomembrane system</location>
        <topology evidence="6">Peripheral membrane protein</topology>
        <orientation evidence="6">Cytoplasmic side</orientation>
    </subcellularLocation>
</comment>
<evidence type="ECO:0000259" key="8">
    <source>
        <dbReference type="Pfam" id="PF05131"/>
    </source>
</evidence>
<evidence type="ECO:0000256" key="2">
    <source>
        <dbReference type="ARBA" id="ARBA00022723"/>
    </source>
</evidence>
<dbReference type="InterPro" id="IPR011047">
    <property type="entry name" value="Quinoprotein_ADH-like_sf"/>
</dbReference>
<keyword evidence="2" id="KW-0479">Metal-binding</keyword>
<dbReference type="GO" id="GO:0030897">
    <property type="term" value="C:HOPS complex"/>
    <property type="evidence" value="ECO:0007669"/>
    <property type="project" value="TreeGrafter"/>
</dbReference>
<dbReference type="Pfam" id="PF26148">
    <property type="entry name" value="VPS18_RING_C"/>
    <property type="match status" value="1"/>
</dbReference>